<reference evidence="1" key="1">
    <citation type="submission" date="2022-06" db="EMBL/GenBank/DDBJ databases">
        <authorList>
            <consortium name="SYNGENTA / RWTH Aachen University"/>
        </authorList>
    </citation>
    <scope>NUCLEOTIDE SEQUENCE</scope>
</reference>
<dbReference type="AlphaFoldDB" id="A0AAV0B953"/>
<dbReference type="Proteomes" id="UP001153365">
    <property type="component" value="Unassembled WGS sequence"/>
</dbReference>
<evidence type="ECO:0000313" key="2">
    <source>
        <dbReference type="Proteomes" id="UP001153365"/>
    </source>
</evidence>
<accession>A0AAV0B953</accession>
<proteinExistence type="predicted"/>
<keyword evidence="2" id="KW-1185">Reference proteome</keyword>
<comment type="caution">
    <text evidence="1">The sequence shown here is derived from an EMBL/GenBank/DDBJ whole genome shotgun (WGS) entry which is preliminary data.</text>
</comment>
<gene>
    <name evidence="1" type="ORF">PPACK8108_LOCUS16336</name>
</gene>
<dbReference type="EMBL" id="CALTRL010004429">
    <property type="protein sequence ID" value="CAH7683065.1"/>
    <property type="molecule type" value="Genomic_DNA"/>
</dbReference>
<name>A0AAV0B953_PHAPC</name>
<protein>
    <submittedName>
        <fullName evidence="1">Uncharacterized protein</fullName>
    </submittedName>
</protein>
<evidence type="ECO:0000313" key="1">
    <source>
        <dbReference type="EMBL" id="CAH7683065.1"/>
    </source>
</evidence>
<sequence>MIDEGELITPPVNRTTREADFAVVEDVDKIRLEKHRKQSKALRGNKEMATEENLIKMMDNEEPGRAANSQSQDWLLDKVDPQFVNLKNDSLRWSFGSPPTRKEDFNKDKQAYRLGTQLNDEMGKTFCSLSGWFESLEVGYYEPFDLGDSKGKRKADCSLE</sequence>
<organism evidence="1 2">
    <name type="scientific">Phakopsora pachyrhizi</name>
    <name type="common">Asian soybean rust disease fungus</name>
    <dbReference type="NCBI Taxonomy" id="170000"/>
    <lineage>
        <taxon>Eukaryota</taxon>
        <taxon>Fungi</taxon>
        <taxon>Dikarya</taxon>
        <taxon>Basidiomycota</taxon>
        <taxon>Pucciniomycotina</taxon>
        <taxon>Pucciniomycetes</taxon>
        <taxon>Pucciniales</taxon>
        <taxon>Phakopsoraceae</taxon>
        <taxon>Phakopsora</taxon>
    </lineage>
</organism>